<evidence type="ECO:0000313" key="9">
    <source>
        <dbReference type="EMBL" id="QSS65211.1"/>
    </source>
</evidence>
<reference evidence="9" key="1">
    <citation type="submission" date="2021-01" db="EMBL/GenBank/DDBJ databases">
        <title>Chromosome-level genome assembly of a human fungal pathogen reveals clustering of transcriptionally co-regulated genes.</title>
        <authorList>
            <person name="Voorhies M."/>
            <person name="Cohen S."/>
            <person name="Shea T.P."/>
            <person name="Petrus S."/>
            <person name="Munoz J.F."/>
            <person name="Poplawski S."/>
            <person name="Goldman W.E."/>
            <person name="Michael T."/>
            <person name="Cuomo C.A."/>
            <person name="Sil A."/>
            <person name="Beyhan S."/>
        </authorList>
    </citation>
    <scope>NUCLEOTIDE SEQUENCE</scope>
    <source>
        <strain evidence="9">WU24</strain>
    </source>
</reference>
<accession>A0A8A1MGT9</accession>
<dbReference type="EMBL" id="CP069115">
    <property type="protein sequence ID" value="QSS65211.1"/>
    <property type="molecule type" value="Genomic_DNA"/>
</dbReference>
<evidence type="ECO:0000256" key="2">
    <source>
        <dbReference type="ARBA" id="ARBA00022692"/>
    </source>
</evidence>
<evidence type="ECO:0000256" key="1">
    <source>
        <dbReference type="ARBA" id="ARBA00004141"/>
    </source>
</evidence>
<gene>
    <name evidence="9" type="primary">PTH11</name>
    <name evidence="9" type="ORF">I7I51_06053</name>
</gene>
<evidence type="ECO:0000256" key="4">
    <source>
        <dbReference type="ARBA" id="ARBA00023136"/>
    </source>
</evidence>
<keyword evidence="2 7" id="KW-0812">Transmembrane</keyword>
<dbReference type="InterPro" id="IPR049326">
    <property type="entry name" value="Rhodopsin_dom_fungi"/>
</dbReference>
<name>A0A8A1MGT9_AJECA</name>
<proteinExistence type="inferred from homology"/>
<comment type="similarity">
    <text evidence="5">Belongs to the SAT4 family.</text>
</comment>
<dbReference type="GO" id="GO:0016020">
    <property type="term" value="C:membrane"/>
    <property type="evidence" value="ECO:0007669"/>
    <property type="project" value="UniProtKB-SubCell"/>
</dbReference>
<feature type="transmembrane region" description="Helical" evidence="7">
    <location>
        <begin position="79"/>
        <end position="99"/>
    </location>
</feature>
<evidence type="ECO:0000256" key="5">
    <source>
        <dbReference type="ARBA" id="ARBA00038359"/>
    </source>
</evidence>
<feature type="transmembrane region" description="Helical" evidence="7">
    <location>
        <begin position="111"/>
        <end position="131"/>
    </location>
</feature>
<dbReference type="InterPro" id="IPR052337">
    <property type="entry name" value="SAT4-like"/>
</dbReference>
<feature type="domain" description="Rhodopsin" evidence="8">
    <location>
        <begin position="163"/>
        <end position="270"/>
    </location>
</feature>
<feature type="transmembrane region" description="Helical" evidence="7">
    <location>
        <begin position="205"/>
        <end position="225"/>
    </location>
</feature>
<evidence type="ECO:0000256" key="6">
    <source>
        <dbReference type="SAM" id="MobiDB-lite"/>
    </source>
</evidence>
<keyword evidence="3 7" id="KW-1133">Transmembrane helix</keyword>
<feature type="transmembrane region" description="Helical" evidence="7">
    <location>
        <begin position="170"/>
        <end position="193"/>
    </location>
</feature>
<dbReference type="Proteomes" id="UP000663671">
    <property type="component" value="Chromosome 3"/>
</dbReference>
<dbReference type="VEuPathDB" id="FungiDB:I7I51_06053"/>
<evidence type="ECO:0000256" key="7">
    <source>
        <dbReference type="SAM" id="Phobius"/>
    </source>
</evidence>
<feature type="transmembrane region" description="Helical" evidence="7">
    <location>
        <begin position="237"/>
        <end position="264"/>
    </location>
</feature>
<organism evidence="9 10">
    <name type="scientific">Ajellomyces capsulatus</name>
    <name type="common">Darling's disease fungus</name>
    <name type="synonym">Histoplasma capsulatum</name>
    <dbReference type="NCBI Taxonomy" id="5037"/>
    <lineage>
        <taxon>Eukaryota</taxon>
        <taxon>Fungi</taxon>
        <taxon>Dikarya</taxon>
        <taxon>Ascomycota</taxon>
        <taxon>Pezizomycotina</taxon>
        <taxon>Eurotiomycetes</taxon>
        <taxon>Eurotiomycetidae</taxon>
        <taxon>Onygenales</taxon>
        <taxon>Ajellomycetaceae</taxon>
        <taxon>Histoplasma</taxon>
    </lineage>
</organism>
<dbReference type="OrthoDB" id="5429740at2759"/>
<dbReference type="Pfam" id="PF20684">
    <property type="entry name" value="Fung_rhodopsin"/>
    <property type="match status" value="1"/>
</dbReference>
<sequence>MASSIGEPKGLRSRSPSLVLSGIFSVLLPSWMQDERFVHRHFLEDEPLLHAQCWVARMSSVLGDAPPGTDLTENRNREFNASVATVYGLAAISVALRFFTRVKMQNFTVKADDWLILVSLASVTCSFALAISGGQYGLGKHVWIVPLSDVMVLIKVQDAKSGSCRFQPHIFYLGNAAANVATDVLILLVPIPLVWKLQMPTSKKILVSSLFLLGTFVCVVSIVRIKFMGELARAKDVTFILVNIFLWSFVEPCIGIVCACLPTLRPLLQKVSRVLFGTEFGKSFSSGPGISPGLVRTQQSTTADGTKKQKNGFQRMKGAVGEKPESGNGRMRLRPTEDETALTTVSAQFEMDDFIRNGASDADSESQNQSSGIRVKTDFGWQEDVQ</sequence>
<feature type="region of interest" description="Disordered" evidence="6">
    <location>
        <begin position="289"/>
        <end position="338"/>
    </location>
</feature>
<dbReference type="AlphaFoldDB" id="A0A8A1MGT9"/>
<evidence type="ECO:0000259" key="8">
    <source>
        <dbReference type="Pfam" id="PF20684"/>
    </source>
</evidence>
<keyword evidence="4 7" id="KW-0472">Membrane</keyword>
<dbReference type="PANTHER" id="PTHR33048:SF163">
    <property type="entry name" value="INTEGRAL MEMBRANE PROTEIN (AFU_ORTHOLOGUE AFUA_8G05510)"/>
    <property type="match status" value="1"/>
</dbReference>
<evidence type="ECO:0000256" key="3">
    <source>
        <dbReference type="ARBA" id="ARBA00022989"/>
    </source>
</evidence>
<evidence type="ECO:0000313" key="10">
    <source>
        <dbReference type="Proteomes" id="UP000663671"/>
    </source>
</evidence>
<dbReference type="PANTHER" id="PTHR33048">
    <property type="entry name" value="PTH11-LIKE INTEGRAL MEMBRANE PROTEIN (AFU_ORTHOLOGUE AFUA_5G11245)"/>
    <property type="match status" value="1"/>
</dbReference>
<protein>
    <submittedName>
        <fullName evidence="9">Pth11-like integral membrane protein</fullName>
    </submittedName>
</protein>
<feature type="region of interest" description="Disordered" evidence="6">
    <location>
        <begin position="353"/>
        <end position="386"/>
    </location>
</feature>
<comment type="subcellular location">
    <subcellularLocation>
        <location evidence="1">Membrane</location>
        <topology evidence="1">Multi-pass membrane protein</topology>
    </subcellularLocation>
</comment>